<evidence type="ECO:0000313" key="2">
    <source>
        <dbReference type="Proteomes" id="UP001185779"/>
    </source>
</evidence>
<dbReference type="RefSeq" id="WP_317505651.1">
    <property type="nucleotide sequence ID" value="NZ_JAWLKI010000038.1"/>
</dbReference>
<dbReference type="EMBL" id="JAWLKI010000038">
    <property type="protein sequence ID" value="MDV6309940.1"/>
    <property type="molecule type" value="Genomic_DNA"/>
</dbReference>
<gene>
    <name evidence="1" type="ORF">R3P94_21975</name>
</gene>
<evidence type="ECO:0000313" key="1">
    <source>
        <dbReference type="EMBL" id="MDV6309940.1"/>
    </source>
</evidence>
<keyword evidence="2" id="KW-1185">Reference proteome</keyword>
<reference evidence="1 2" key="1">
    <citation type="submission" date="2023-10" db="EMBL/GenBank/DDBJ databases">
        <title>Development of a sustainable strategy for remediation of hydrocarbon-contaminated territories based on the waste exchange concept.</title>
        <authorList>
            <person name="Krivoruchko A."/>
        </authorList>
    </citation>
    <scope>NUCLEOTIDE SEQUENCE [LARGE SCALE GENOMIC DNA]</scope>
    <source>
        <strain evidence="1 2">IEGM 1266</strain>
    </source>
</reference>
<sequence length="112" mass="12160">MSETMIQAAAKRGLPFDHVEYKCSFDRHEDGGAHCMFCEGGLFACSVCGSFEGATTTQCPKESMTLEQCDAVYAGDLDYRNGKWLPGVESFYSPGGYRQLLAEDAEGGDNHG</sequence>
<dbReference type="Proteomes" id="UP001185779">
    <property type="component" value="Unassembled WGS sequence"/>
</dbReference>
<organism evidence="1 2">
    <name type="scientific">Gordonia amicalis</name>
    <dbReference type="NCBI Taxonomy" id="89053"/>
    <lineage>
        <taxon>Bacteria</taxon>
        <taxon>Bacillati</taxon>
        <taxon>Actinomycetota</taxon>
        <taxon>Actinomycetes</taxon>
        <taxon>Mycobacteriales</taxon>
        <taxon>Gordoniaceae</taxon>
        <taxon>Gordonia</taxon>
    </lineage>
</organism>
<name>A0ABU4DJW0_9ACTN</name>
<protein>
    <submittedName>
        <fullName evidence="1">Uncharacterized protein</fullName>
    </submittedName>
</protein>
<accession>A0ABU4DJW0</accession>
<proteinExistence type="predicted"/>
<comment type="caution">
    <text evidence="1">The sequence shown here is derived from an EMBL/GenBank/DDBJ whole genome shotgun (WGS) entry which is preliminary data.</text>
</comment>